<evidence type="ECO:0000256" key="1">
    <source>
        <dbReference type="SAM" id="MobiDB-lite"/>
    </source>
</evidence>
<organism evidence="2 3">
    <name type="scientific">Oldenlandia corymbosa var. corymbosa</name>
    <dbReference type="NCBI Taxonomy" id="529605"/>
    <lineage>
        <taxon>Eukaryota</taxon>
        <taxon>Viridiplantae</taxon>
        <taxon>Streptophyta</taxon>
        <taxon>Embryophyta</taxon>
        <taxon>Tracheophyta</taxon>
        <taxon>Spermatophyta</taxon>
        <taxon>Magnoliopsida</taxon>
        <taxon>eudicotyledons</taxon>
        <taxon>Gunneridae</taxon>
        <taxon>Pentapetalae</taxon>
        <taxon>asterids</taxon>
        <taxon>lamiids</taxon>
        <taxon>Gentianales</taxon>
        <taxon>Rubiaceae</taxon>
        <taxon>Rubioideae</taxon>
        <taxon>Spermacoceae</taxon>
        <taxon>Hedyotis-Oldenlandia complex</taxon>
        <taxon>Oldenlandia</taxon>
    </lineage>
</organism>
<evidence type="ECO:0000313" key="2">
    <source>
        <dbReference type="EMBL" id="CAI9117791.1"/>
    </source>
</evidence>
<keyword evidence="3" id="KW-1185">Reference proteome</keyword>
<protein>
    <submittedName>
        <fullName evidence="2">OLC1v1019276C1</fullName>
    </submittedName>
</protein>
<feature type="compositionally biased region" description="Polar residues" evidence="1">
    <location>
        <begin position="41"/>
        <end position="51"/>
    </location>
</feature>
<dbReference type="EMBL" id="OX459126">
    <property type="protein sequence ID" value="CAI9117791.1"/>
    <property type="molecule type" value="Genomic_DNA"/>
</dbReference>
<gene>
    <name evidence="2" type="ORF">OLC1_LOCUS23793</name>
</gene>
<sequence length="234" mass="26545">MEDVRSLSIIGQRTFDADSFGYDRLGEIAQLPSGRCPPDPRTSTTCTSEAFAQSRRGRGGKRQSQHLSHISPPKDEQPHIPFTGGSSHRSPHRLHSILDSIQPIGLHIIHPIVSTSFFADPSAFYRPIMSPKDQAVNFSFTRFSSLDFSSFGDSFIDFSGFQQSSLDGHRYITRVTFFRVCSRVLRVASADNPPRLSVRVGVRMRPRMRPRMRMRMRPRMRHCDDRLRVGLSAP</sequence>
<name>A0AAV1EDM4_OLDCO</name>
<feature type="region of interest" description="Disordered" evidence="1">
    <location>
        <begin position="31"/>
        <end position="91"/>
    </location>
</feature>
<accession>A0AAV1EDM4</accession>
<feature type="compositionally biased region" description="Basic residues" evidence="1">
    <location>
        <begin position="55"/>
        <end position="64"/>
    </location>
</feature>
<dbReference type="Proteomes" id="UP001161247">
    <property type="component" value="Chromosome 9"/>
</dbReference>
<proteinExistence type="predicted"/>
<dbReference type="AlphaFoldDB" id="A0AAV1EDM4"/>
<reference evidence="2" key="1">
    <citation type="submission" date="2023-03" db="EMBL/GenBank/DDBJ databases">
        <authorList>
            <person name="Julca I."/>
        </authorList>
    </citation>
    <scope>NUCLEOTIDE SEQUENCE</scope>
</reference>
<evidence type="ECO:0000313" key="3">
    <source>
        <dbReference type="Proteomes" id="UP001161247"/>
    </source>
</evidence>